<dbReference type="InterPro" id="IPR025857">
    <property type="entry name" value="MacB_PCD"/>
</dbReference>
<protein>
    <recommendedName>
        <fullName evidence="12">ABC3 transporter permease protein domain-containing protein</fullName>
    </recommendedName>
</protein>
<name>A0A1S1MRK7_9GAMM</name>
<keyword evidence="11" id="KW-1185">Reference proteome</keyword>
<evidence type="ECO:0000259" key="9">
    <source>
        <dbReference type="Pfam" id="PF12704"/>
    </source>
</evidence>
<dbReference type="STRING" id="1859457.BET10_19420"/>
<evidence type="ECO:0000256" key="1">
    <source>
        <dbReference type="ARBA" id="ARBA00004651"/>
    </source>
</evidence>
<feature type="domain" description="ABC3 transporter permease C-terminal" evidence="8">
    <location>
        <begin position="285"/>
        <end position="393"/>
    </location>
</feature>
<keyword evidence="3 7" id="KW-0812">Transmembrane</keyword>
<dbReference type="InterPro" id="IPR003838">
    <property type="entry name" value="ABC3_permease_C"/>
</dbReference>
<evidence type="ECO:0000256" key="7">
    <source>
        <dbReference type="SAM" id="Phobius"/>
    </source>
</evidence>
<evidence type="ECO:0000256" key="2">
    <source>
        <dbReference type="ARBA" id="ARBA00022475"/>
    </source>
</evidence>
<keyword evidence="2" id="KW-1003">Cell membrane</keyword>
<dbReference type="OrthoDB" id="9770036at2"/>
<dbReference type="PANTHER" id="PTHR30572">
    <property type="entry name" value="MEMBRANE COMPONENT OF TRANSPORTER-RELATED"/>
    <property type="match status" value="1"/>
</dbReference>
<sequence length="404" mass="45056">MNDIMPILKSLYQRKAPTLLLVLQISITLTILVNTIFMLLQKWDNINTSTGLEEKHTFSFTTNIQGDRSEIANLIKQDIERINQLSAVQVASSVSDIPYTSWGSTTQIGLPPSPEDALLRAGYYEGDYNALEAFGLKLIAGEWFKPSDIFYYEHTSTNTQRMPKLIISKALAEKLYPDDWREALGSTIYSGMDACTVVGIVEKLPSAWNWWKNNWHTVLSSGNYIDSEPIYMVRARPGMREQAMQQVSELLLQTPGRWLDNMAAFEQTRSKSHQSDFAVVVTLIVLVAILSTVTAFGIFGQVRYTIITRKKQIGTRRALGASRTQILRYFMLESLIVTSVGIGIGVLLSLICNTYLMVLFELPPIPGDYLIVGALAMLGIGQLATLQPVYQASLVSPAIVTRMG</sequence>
<keyword evidence="5 7" id="KW-0472">Membrane</keyword>
<accession>A0A1S1MRK7</accession>
<reference evidence="10 11" key="1">
    <citation type="submission" date="2016-09" db="EMBL/GenBank/DDBJ databases">
        <title>Pseudoalteromonas amylolytica sp. nov., isolated from the surface seawater.</title>
        <authorList>
            <person name="Wu Y.-H."/>
            <person name="Cheng H."/>
            <person name="Jin X.-B."/>
            <person name="Wang C.-S."/>
            <person name="Xu X.-W."/>
        </authorList>
    </citation>
    <scope>NUCLEOTIDE SEQUENCE [LARGE SCALE GENOMIC DNA]</scope>
    <source>
        <strain evidence="10 11">JW1</strain>
    </source>
</reference>
<dbReference type="Pfam" id="PF12704">
    <property type="entry name" value="MacB_PCD"/>
    <property type="match status" value="1"/>
</dbReference>
<organism evidence="10 11">
    <name type="scientific">Pseudoalteromonas amylolytica</name>
    <dbReference type="NCBI Taxonomy" id="1859457"/>
    <lineage>
        <taxon>Bacteria</taxon>
        <taxon>Pseudomonadati</taxon>
        <taxon>Pseudomonadota</taxon>
        <taxon>Gammaproteobacteria</taxon>
        <taxon>Alteromonadales</taxon>
        <taxon>Pseudoalteromonadaceae</taxon>
        <taxon>Pseudoalteromonas</taxon>
    </lineage>
</organism>
<dbReference type="PANTHER" id="PTHR30572:SF4">
    <property type="entry name" value="ABC TRANSPORTER PERMEASE YTRF"/>
    <property type="match status" value="1"/>
</dbReference>
<feature type="transmembrane region" description="Helical" evidence="7">
    <location>
        <begin position="277"/>
        <end position="306"/>
    </location>
</feature>
<proteinExistence type="inferred from homology"/>
<evidence type="ECO:0000256" key="5">
    <source>
        <dbReference type="ARBA" id="ARBA00023136"/>
    </source>
</evidence>
<dbReference type="Pfam" id="PF02687">
    <property type="entry name" value="FtsX"/>
    <property type="match status" value="1"/>
</dbReference>
<dbReference type="GO" id="GO:0022857">
    <property type="term" value="F:transmembrane transporter activity"/>
    <property type="evidence" value="ECO:0007669"/>
    <property type="project" value="TreeGrafter"/>
</dbReference>
<evidence type="ECO:0008006" key="12">
    <source>
        <dbReference type="Google" id="ProtNLM"/>
    </source>
</evidence>
<dbReference type="AlphaFoldDB" id="A0A1S1MRK7"/>
<gene>
    <name evidence="10" type="ORF">BET10_19420</name>
</gene>
<dbReference type="Proteomes" id="UP000179786">
    <property type="component" value="Unassembled WGS sequence"/>
</dbReference>
<feature type="transmembrane region" description="Helical" evidence="7">
    <location>
        <begin position="327"/>
        <end position="357"/>
    </location>
</feature>
<feature type="domain" description="MacB-like periplasmic core" evidence="9">
    <location>
        <begin position="69"/>
        <end position="247"/>
    </location>
</feature>
<dbReference type="EMBL" id="MKJU01000030">
    <property type="protein sequence ID" value="OHU88979.1"/>
    <property type="molecule type" value="Genomic_DNA"/>
</dbReference>
<evidence type="ECO:0000313" key="11">
    <source>
        <dbReference type="Proteomes" id="UP000179786"/>
    </source>
</evidence>
<dbReference type="RefSeq" id="WP_070986895.1">
    <property type="nucleotide sequence ID" value="NZ_MKJU01000030.1"/>
</dbReference>
<evidence type="ECO:0000259" key="8">
    <source>
        <dbReference type="Pfam" id="PF02687"/>
    </source>
</evidence>
<comment type="subcellular location">
    <subcellularLocation>
        <location evidence="1">Cell membrane</location>
        <topology evidence="1">Multi-pass membrane protein</topology>
    </subcellularLocation>
</comment>
<evidence type="ECO:0000256" key="3">
    <source>
        <dbReference type="ARBA" id="ARBA00022692"/>
    </source>
</evidence>
<evidence type="ECO:0000313" key="10">
    <source>
        <dbReference type="EMBL" id="OHU88979.1"/>
    </source>
</evidence>
<feature type="transmembrane region" description="Helical" evidence="7">
    <location>
        <begin position="369"/>
        <end position="386"/>
    </location>
</feature>
<evidence type="ECO:0000256" key="4">
    <source>
        <dbReference type="ARBA" id="ARBA00022989"/>
    </source>
</evidence>
<comment type="similarity">
    <text evidence="6">Belongs to the ABC-4 integral membrane protein family.</text>
</comment>
<evidence type="ECO:0000256" key="6">
    <source>
        <dbReference type="ARBA" id="ARBA00038076"/>
    </source>
</evidence>
<feature type="transmembrane region" description="Helical" evidence="7">
    <location>
        <begin position="20"/>
        <end position="40"/>
    </location>
</feature>
<dbReference type="InterPro" id="IPR050250">
    <property type="entry name" value="Macrolide_Exporter_MacB"/>
</dbReference>
<comment type="caution">
    <text evidence="10">The sequence shown here is derived from an EMBL/GenBank/DDBJ whole genome shotgun (WGS) entry which is preliminary data.</text>
</comment>
<dbReference type="GO" id="GO:0005886">
    <property type="term" value="C:plasma membrane"/>
    <property type="evidence" value="ECO:0007669"/>
    <property type="project" value="UniProtKB-SubCell"/>
</dbReference>
<keyword evidence="4 7" id="KW-1133">Transmembrane helix</keyword>